<dbReference type="GO" id="GO:0035255">
    <property type="term" value="F:ionotropic glutamate receptor binding"/>
    <property type="evidence" value="ECO:0007669"/>
    <property type="project" value="TreeGrafter"/>
</dbReference>
<feature type="region of interest" description="Disordered" evidence="4">
    <location>
        <begin position="788"/>
        <end position="873"/>
    </location>
</feature>
<evidence type="ECO:0000256" key="2">
    <source>
        <dbReference type="PROSITE-ProRule" id="PRU00023"/>
    </source>
</evidence>
<dbReference type="SUPFAM" id="SSF48403">
    <property type="entry name" value="Ankyrin repeat"/>
    <property type="match status" value="1"/>
</dbReference>
<dbReference type="SMART" id="SM00326">
    <property type="entry name" value="SH3"/>
    <property type="match status" value="1"/>
</dbReference>
<feature type="compositionally biased region" description="Low complexity" evidence="4">
    <location>
        <begin position="1127"/>
        <end position="1142"/>
    </location>
</feature>
<dbReference type="Proteomes" id="UP000095300">
    <property type="component" value="Unassembled WGS sequence"/>
</dbReference>
<feature type="compositionally biased region" description="Low complexity" evidence="4">
    <location>
        <begin position="852"/>
        <end position="861"/>
    </location>
</feature>
<feature type="compositionally biased region" description="Gly residues" evidence="4">
    <location>
        <begin position="573"/>
        <end position="582"/>
    </location>
</feature>
<dbReference type="GO" id="GO:0043197">
    <property type="term" value="C:dendritic spine"/>
    <property type="evidence" value="ECO:0007669"/>
    <property type="project" value="TreeGrafter"/>
</dbReference>
<feature type="compositionally biased region" description="Low complexity" evidence="4">
    <location>
        <begin position="1247"/>
        <end position="1266"/>
    </location>
</feature>
<evidence type="ECO:0000313" key="7">
    <source>
        <dbReference type="EnsemblMetazoa" id="SCAU006069-PA"/>
    </source>
</evidence>
<feature type="region of interest" description="Disordered" evidence="4">
    <location>
        <begin position="909"/>
        <end position="932"/>
    </location>
</feature>
<feature type="region of interest" description="Disordered" evidence="4">
    <location>
        <begin position="398"/>
        <end position="465"/>
    </location>
</feature>
<evidence type="ECO:0000256" key="3">
    <source>
        <dbReference type="PROSITE-ProRule" id="PRU00192"/>
    </source>
</evidence>
<feature type="repeat" description="ANK" evidence="2">
    <location>
        <begin position="266"/>
        <end position="298"/>
    </location>
</feature>
<dbReference type="InterPro" id="IPR036028">
    <property type="entry name" value="SH3-like_dom_sf"/>
</dbReference>
<dbReference type="VEuPathDB" id="VectorBase:SCAU006069"/>
<feature type="compositionally biased region" description="Polar residues" evidence="4">
    <location>
        <begin position="1278"/>
        <end position="1288"/>
    </location>
</feature>
<dbReference type="SMART" id="SM00248">
    <property type="entry name" value="ANK"/>
    <property type="match status" value="5"/>
</dbReference>
<dbReference type="GO" id="GO:0014069">
    <property type="term" value="C:postsynaptic density"/>
    <property type="evidence" value="ECO:0007669"/>
    <property type="project" value="TreeGrafter"/>
</dbReference>
<dbReference type="GO" id="GO:0030160">
    <property type="term" value="F:synaptic receptor adaptor activity"/>
    <property type="evidence" value="ECO:0007669"/>
    <property type="project" value="TreeGrafter"/>
</dbReference>
<feature type="domain" description="SH3" evidence="5">
    <location>
        <begin position="474"/>
        <end position="535"/>
    </location>
</feature>
<accession>A0A1I8P9I8</accession>
<feature type="region of interest" description="Disordered" evidence="4">
    <location>
        <begin position="547"/>
        <end position="613"/>
    </location>
</feature>
<feature type="repeat" description="ANK" evidence="2">
    <location>
        <begin position="199"/>
        <end position="231"/>
    </location>
</feature>
<sequence>MDSGSGPGFDDEPPPEPRDGWLLVRIHVPELNVYKCLQFPSDKLVWDVKQQVLASLPKVAFWFKELKESFNYGLFCPPSNGKAGKFLDEERRLGDYPFNGPVGYLELKYKRRVYKMLNLDERQLKALHTRANLRRFLECINGGHVEKIAKMCAKGLDPNFHCPESGETPLTVATGAKKPNKLLIALVNGGALLDYRTKDGTTALHRAVEKDSLEAVTTLLELGASPNYKDGRGITPLYISITRKCEAKITESLLHDHATLGTQDNQGWNEVHQACRHGLVQHLEHLLFYGADMDGRNASGNTPLHVCAVNNQEACARMLLFRGAQRGAQNYANQTPYQVAVIAGNLELAEIIQNYKSEDVVPFRGPPRYNPKRRSGMGWLSANGSIGGGSSIMGTLTRNSSTCGHHGPPSPCPSEHMPYSSASSSLSEGSSGHRSHEDDISIVTDKSLGDTSDIISDSSGVGTNSDSAACSIGHPSTTVVCMEPYAGNSVGHIRLQVGDVIEVVGSTDCGLLEGYVRGTNQSGFFPAECVQEVNLRQKNITNVATANPNHSPYQHSPAASSVHQGSPQLSLGGSSGIGGMSSTGGTLPRPTLIHQSPSLSVNSNGSTHALNGGAVSDNYGSMKLVGNHQQQVGQYSSATAPRVKKNAFNEPRTVVLHRAKRGFGFILRGAKASSQLMQLKPSDRFPALQYLDDVDPGGVADMAGLKPGDFLLAINGEDVRAASHEKVVEMIRSAGALVSMTVISPQFPNQMQATPQYMPSHHLSSGPSTPQTSHRQCATLPRKMSLGPNAAAAAAERQGRPAPLPPRRDPKTTLSVGRARAKSMVAGLENGGEKEDDDIHHTKSSSVESIVTPTPTHPGTPVQLRTASIKARPTSSRITAAELEELFQRQQGEAVDSANRYSTMMTTSRFQSGTDSGAATPPANTSSPLKGPMVYGSVAEMKRKTKSKNGTLRAKPCAIPTVGAGSRDLKRFHSTPDLNVNAGGSSSSIWTAGVGKGHLSQDDVATLHASMLRLNAPLPPPTHPPPPPPSVGQVIKVETRQSSEYESTISLQQKLKKRVENDAVTAGAIDGVQSSFKPSANAKIYASPQELIAWKLRQTQENRQQSSNQQHNSNQGGIYAPSHVATAHSQQQQQQPHQPQISQYAQPSVLVQHVSPAACSTNATAATNNTTQYAAPPMQNGGITHNQVNNNNNNNIAASLPVGPAPPIPEPDYSLSESDGEDENSILVARNTKLNEKIALIDVPETSGNSQASGSSSASGSASISHSLSVEEIQRIRSNLKTSKSSPNGFDKNEESATSPNDSNQQQQKAEAKNDNDVENNNNNNQEEEGDNSSSGVSSDQEVLAAGAQAIVGGAKSTDTIKKKPTVTINEEPKTIPDHGKDETDNTSKLPKTMNATTTAAASANAAETAATVSAVTAKSPPATMQSKPSGNLQQLEKTAKSTPPLQHKNLQPVATTTAASIDNKVHSSSQSSSSNTPSISTTNVANAKAAFEAKATTTTVPVSATPNIPTTVTVKQMVQQQHAPAIQQQQQQMSSKVKTIVVQSQQVTAKGQAAVAGRLAQPHMNPNQKLLATQQQILLQQQQQQQQMAHQQHLQQILKAKAAAAGAAANTAAIVAKQQQQMAKSSSSMLSSQESQEEQRSDDDGELSPSPPAKAFQRHNSLTRKQAAAIAMQRATRTAAVSLVQLPPPIEADSDSEISMMSNSKSTIASGSGVAASAAVPHPSVDGGLATENIVLAPPPQFCDCNDIKHTPQVQQQLPQQQPQAPTQAQQQHILKLQQQQRLHLQQQQQQQQQLHHHQQQQQQQQQLQYQQYHQHLQQQQQMAALQQMQQMHPHMMSMHHVAAASNNSAGNVATAAAAAANAAANAANSTGNMGTLGRVRIVGTPKSNNHHRLH</sequence>
<evidence type="ECO:0000259" key="5">
    <source>
        <dbReference type="PROSITE" id="PS50002"/>
    </source>
</evidence>
<feature type="compositionally biased region" description="Polar residues" evidence="4">
    <location>
        <begin position="1423"/>
        <end position="1451"/>
    </location>
</feature>
<feature type="compositionally biased region" description="Low complexity" evidence="4">
    <location>
        <begin position="420"/>
        <end position="432"/>
    </location>
</feature>
<dbReference type="CDD" id="cd17091">
    <property type="entry name" value="FERM_F0_SHANK"/>
    <property type="match status" value="1"/>
</dbReference>
<name>A0A1I8P9I8_STOCA</name>
<dbReference type="STRING" id="35570.A0A1I8P9I8"/>
<dbReference type="CDD" id="cd06746">
    <property type="entry name" value="PDZ_SHANK1_3-like"/>
    <property type="match status" value="1"/>
</dbReference>
<feature type="compositionally biased region" description="Low complexity" evidence="4">
    <location>
        <begin position="1625"/>
        <end position="1635"/>
    </location>
</feature>
<dbReference type="SUPFAM" id="SSF50156">
    <property type="entry name" value="PDZ domain-like"/>
    <property type="match status" value="1"/>
</dbReference>
<dbReference type="Gene3D" id="1.25.40.20">
    <property type="entry name" value="Ankyrin repeat-containing domain"/>
    <property type="match status" value="2"/>
</dbReference>
<dbReference type="Pfam" id="PF07653">
    <property type="entry name" value="SH3_2"/>
    <property type="match status" value="1"/>
</dbReference>
<feature type="region of interest" description="Disordered" evidence="4">
    <location>
        <begin position="751"/>
        <end position="776"/>
    </location>
</feature>
<reference evidence="7" key="1">
    <citation type="submission" date="2020-05" db="UniProtKB">
        <authorList>
            <consortium name="EnsemblMetazoa"/>
        </authorList>
    </citation>
    <scope>IDENTIFICATION</scope>
    <source>
        <strain evidence="7">USDA</strain>
    </source>
</reference>
<feature type="region of interest" description="Disordered" evidence="4">
    <location>
        <begin position="1278"/>
        <end position="1451"/>
    </location>
</feature>
<dbReference type="InterPro" id="IPR002110">
    <property type="entry name" value="Ankyrin_rpt"/>
</dbReference>
<dbReference type="PANTHER" id="PTHR24135:SF28">
    <property type="entry name" value="LD13733P"/>
    <property type="match status" value="1"/>
</dbReference>
<feature type="region of interest" description="Disordered" evidence="4">
    <location>
        <begin position="1100"/>
        <end position="1142"/>
    </location>
</feature>
<feature type="region of interest" description="Disordered" evidence="4">
    <location>
        <begin position="1245"/>
        <end position="1266"/>
    </location>
</feature>
<dbReference type="EnsemblMetazoa" id="SCAU006069-RA">
    <property type="protein sequence ID" value="SCAU006069-PA"/>
    <property type="gene ID" value="SCAU006069"/>
</dbReference>
<dbReference type="PROSITE" id="PS50297">
    <property type="entry name" value="ANK_REP_REGION"/>
    <property type="match status" value="2"/>
</dbReference>
<dbReference type="InterPro" id="IPR051569">
    <property type="entry name" value="SHANK"/>
</dbReference>
<dbReference type="PROSITE" id="PS50106">
    <property type="entry name" value="PDZ"/>
    <property type="match status" value="1"/>
</dbReference>
<dbReference type="PANTHER" id="PTHR24135">
    <property type="entry name" value="SH3 AND MULTIPLE ANKYRIN REPEAT DOMAINS PROTEIN"/>
    <property type="match status" value="1"/>
</dbReference>
<feature type="compositionally biased region" description="Low complexity" evidence="4">
    <location>
        <begin position="1100"/>
        <end position="1115"/>
    </location>
</feature>
<keyword evidence="1 3" id="KW-0728">SH3 domain</keyword>
<keyword evidence="8" id="KW-1185">Reference proteome</keyword>
<dbReference type="Gene3D" id="2.30.42.10">
    <property type="match status" value="1"/>
</dbReference>
<feature type="compositionally biased region" description="Polar residues" evidence="4">
    <location>
        <begin position="909"/>
        <end position="928"/>
    </location>
</feature>
<dbReference type="Pfam" id="PF00595">
    <property type="entry name" value="PDZ"/>
    <property type="match status" value="1"/>
</dbReference>
<gene>
    <name evidence="7" type="primary">106081688</name>
</gene>
<evidence type="ECO:0000259" key="6">
    <source>
        <dbReference type="PROSITE" id="PS50106"/>
    </source>
</evidence>
<evidence type="ECO:0000256" key="1">
    <source>
        <dbReference type="ARBA" id="ARBA00022443"/>
    </source>
</evidence>
<protein>
    <recommendedName>
        <fullName evidence="9">SH3 and multiple ankyrin repeat domains protein 3</fullName>
    </recommendedName>
</protein>
<feature type="region of interest" description="Disordered" evidence="4">
    <location>
        <begin position="1625"/>
        <end position="1668"/>
    </location>
</feature>
<dbReference type="InterPro" id="IPR036770">
    <property type="entry name" value="Ankyrin_rpt-contain_sf"/>
</dbReference>
<feature type="domain" description="PDZ" evidence="6">
    <location>
        <begin position="653"/>
        <end position="746"/>
    </location>
</feature>
<dbReference type="Gene3D" id="3.10.20.90">
    <property type="entry name" value="Phosphatidylinositol 3-kinase Catalytic Subunit, Chain A, domain 1"/>
    <property type="match status" value="1"/>
</dbReference>
<feature type="compositionally biased region" description="Basic and acidic residues" evidence="4">
    <location>
        <begin position="1371"/>
        <end position="1386"/>
    </location>
</feature>
<feature type="repeat" description="ANK" evidence="2">
    <location>
        <begin position="299"/>
        <end position="331"/>
    </location>
</feature>
<feature type="region of interest" description="Disordered" evidence="4">
    <location>
        <begin position="1755"/>
        <end position="1777"/>
    </location>
</feature>
<evidence type="ECO:0000313" key="8">
    <source>
        <dbReference type="Proteomes" id="UP000095300"/>
    </source>
</evidence>
<feature type="region of interest" description="Disordered" evidence="4">
    <location>
        <begin position="1182"/>
        <end position="1223"/>
    </location>
</feature>
<dbReference type="PROSITE" id="PS50088">
    <property type="entry name" value="ANK_REPEAT"/>
    <property type="match status" value="3"/>
</dbReference>
<dbReference type="Pfam" id="PF12796">
    <property type="entry name" value="Ank_2"/>
    <property type="match status" value="2"/>
</dbReference>
<dbReference type="GO" id="GO:0045211">
    <property type="term" value="C:postsynaptic membrane"/>
    <property type="evidence" value="ECO:0007669"/>
    <property type="project" value="TreeGrafter"/>
</dbReference>
<dbReference type="SUPFAM" id="SSF50044">
    <property type="entry name" value="SH3-domain"/>
    <property type="match status" value="1"/>
</dbReference>
<dbReference type="FunFam" id="2.30.42.10:FF:000018">
    <property type="entry name" value="SH3 and multiple ankyrin repeat domains protein 2"/>
    <property type="match status" value="1"/>
</dbReference>
<feature type="compositionally biased region" description="Polar residues" evidence="4">
    <location>
        <begin position="547"/>
        <end position="564"/>
    </location>
</feature>
<dbReference type="InterPro" id="IPR001452">
    <property type="entry name" value="SH3_domain"/>
</dbReference>
<evidence type="ECO:0000256" key="4">
    <source>
        <dbReference type="SAM" id="MobiDB-lite"/>
    </source>
</evidence>
<feature type="compositionally biased region" description="Basic and acidic residues" evidence="4">
    <location>
        <begin position="831"/>
        <end position="841"/>
    </location>
</feature>
<dbReference type="InterPro" id="IPR036034">
    <property type="entry name" value="PDZ_sf"/>
</dbReference>
<feature type="compositionally biased region" description="Polar residues" evidence="4">
    <location>
        <begin position="1296"/>
        <end position="1309"/>
    </location>
</feature>
<dbReference type="SMART" id="SM00228">
    <property type="entry name" value="PDZ"/>
    <property type="match status" value="1"/>
</dbReference>
<dbReference type="OrthoDB" id="445896at2759"/>
<dbReference type="Gene3D" id="2.30.30.40">
    <property type="entry name" value="SH3 Domains"/>
    <property type="match status" value="1"/>
</dbReference>
<organism evidence="7 8">
    <name type="scientific">Stomoxys calcitrans</name>
    <name type="common">Stable fly</name>
    <name type="synonym">Conops calcitrans</name>
    <dbReference type="NCBI Taxonomy" id="35570"/>
    <lineage>
        <taxon>Eukaryota</taxon>
        <taxon>Metazoa</taxon>
        <taxon>Ecdysozoa</taxon>
        <taxon>Arthropoda</taxon>
        <taxon>Hexapoda</taxon>
        <taxon>Insecta</taxon>
        <taxon>Pterygota</taxon>
        <taxon>Neoptera</taxon>
        <taxon>Endopterygota</taxon>
        <taxon>Diptera</taxon>
        <taxon>Brachycera</taxon>
        <taxon>Muscomorpha</taxon>
        <taxon>Muscoidea</taxon>
        <taxon>Muscidae</taxon>
        <taxon>Stomoxys</taxon>
    </lineage>
</organism>
<dbReference type="FunFam" id="3.10.20.90:FF:000029">
    <property type="entry name" value="SH3 and multiple ankyrin repeat domains protein 1"/>
    <property type="match status" value="1"/>
</dbReference>
<evidence type="ECO:0008006" key="9">
    <source>
        <dbReference type="Google" id="ProtNLM"/>
    </source>
</evidence>
<proteinExistence type="predicted"/>
<feature type="compositionally biased region" description="Low complexity" evidence="4">
    <location>
        <begin position="1395"/>
        <end position="1418"/>
    </location>
</feature>
<dbReference type="FunFam" id="2.30.30.40:FF:000178">
    <property type="entry name" value="SH3 and multiple ankyrin repeat domains protein"/>
    <property type="match status" value="1"/>
</dbReference>
<dbReference type="PROSITE" id="PS50002">
    <property type="entry name" value="SH3"/>
    <property type="match status" value="1"/>
</dbReference>
<dbReference type="FunFam" id="1.25.40.20:FF:000337">
    <property type="entry name" value="AF4/FMR2 family member 4 isoform X1"/>
    <property type="match status" value="1"/>
</dbReference>
<keyword evidence="2" id="KW-0040">ANK repeat</keyword>
<dbReference type="InterPro" id="IPR001478">
    <property type="entry name" value="PDZ"/>
</dbReference>
<feature type="compositionally biased region" description="Polar residues" evidence="4">
    <location>
        <begin position="593"/>
        <end position="609"/>
    </location>
</feature>